<evidence type="ECO:0000313" key="1">
    <source>
        <dbReference type="EMBL" id="CDQ04765.1"/>
    </source>
</evidence>
<proteinExistence type="predicted"/>
<name>A0A1I9G7N4_BRUMA</name>
<sequence length="218" mass="24976">MSAIIILSAQPAKEKLEALLKEVQEMDLTSLEQVLTREETPTKRQQEEDKYAQMVEDKRGILNLISEGKEVIITLNMYMNDSESVIQRLKEGEIKEQPTQITYYSTVNLPQLPLPTFTEGTSALTVTTPQTHRKANTKISKTQRPRAFCSHHNTALCYTKYNDQARSLGAIEEDTKTAKPINPVIKHSTRNDRCFALRKEVEVINLEAVLKQRVYRRN</sequence>
<dbReference type="AlphaFoldDB" id="A0A1I9G7N4"/>
<reference evidence="1" key="2">
    <citation type="submission" date="2012-12" db="EMBL/GenBank/DDBJ databases">
        <authorList>
            <consortium name="WormBase Consortium"/>
            <person name="Ghedin E."/>
            <person name="Paulini M."/>
        </authorList>
    </citation>
    <scope>NUCLEOTIDE SEQUENCE</scope>
    <source>
        <strain evidence="1">FR3</strain>
    </source>
</reference>
<accession>A0A1I9G7N4</accession>
<gene>
    <name evidence="1" type="primary">Bm8774</name>
    <name evidence="1" type="ORF">BM_Bm8774</name>
</gene>
<organism evidence="1">
    <name type="scientific">Brugia malayi</name>
    <name type="common">Filarial nematode worm</name>
    <dbReference type="NCBI Taxonomy" id="6279"/>
    <lineage>
        <taxon>Eukaryota</taxon>
        <taxon>Metazoa</taxon>
        <taxon>Ecdysozoa</taxon>
        <taxon>Nematoda</taxon>
        <taxon>Chromadorea</taxon>
        <taxon>Rhabditida</taxon>
        <taxon>Spirurina</taxon>
        <taxon>Spiruromorpha</taxon>
        <taxon>Filarioidea</taxon>
        <taxon>Onchocercidae</taxon>
        <taxon>Brugia</taxon>
    </lineage>
</organism>
<protein>
    <submittedName>
        <fullName evidence="1">Bm8774</fullName>
    </submittedName>
</protein>
<dbReference type="EMBL" id="LN856660">
    <property type="protein sequence ID" value="CDQ04765.1"/>
    <property type="molecule type" value="Genomic_DNA"/>
</dbReference>
<reference evidence="1" key="1">
    <citation type="journal article" date="2007" name="Science">
        <title>Draft genome of the filarial nematode parasite Brugia malayi.</title>
        <authorList>
            <person name="Ghedin E."/>
            <person name="Wang S."/>
            <person name="Spiro D."/>
            <person name="Caler E."/>
            <person name="Zhao Q."/>
            <person name="Crabtree J."/>
            <person name="Allen J.E."/>
            <person name="Delcher A.L."/>
            <person name="Guiliano D.B."/>
            <person name="Miranda-Saavedra D."/>
            <person name="Angiuoli S.V."/>
            <person name="Creasy T."/>
            <person name="Amedeo P."/>
            <person name="Haas B."/>
            <person name="El-Sayed N.M."/>
            <person name="Wortman J.R."/>
            <person name="Feldblyum T."/>
            <person name="Tallon L."/>
            <person name="Schatz M."/>
            <person name="Shumway M."/>
            <person name="Koo H."/>
            <person name="Salzberg S.L."/>
            <person name="Schobel S."/>
            <person name="Pertea M."/>
            <person name="Pop M."/>
            <person name="White O."/>
            <person name="Barton G.J."/>
            <person name="Carlow C.K."/>
            <person name="Crawford M.J."/>
            <person name="Daub J."/>
            <person name="Dimmic M.W."/>
            <person name="Estes C.F."/>
            <person name="Foster J.M."/>
            <person name="Ganatra M."/>
            <person name="Gregory W.F."/>
            <person name="Johnson N.M."/>
            <person name="Jin J."/>
            <person name="Komuniecki R."/>
            <person name="Korf I."/>
            <person name="Kumar S."/>
            <person name="Laney S."/>
            <person name="Li B.W."/>
            <person name="Li W."/>
            <person name="Lindblom T.H."/>
            <person name="Lustigman S."/>
            <person name="Ma D."/>
            <person name="Maina C.V."/>
            <person name="Martin D.M."/>
            <person name="McCarter J.P."/>
            <person name="McReynolds L."/>
            <person name="Mitreva M."/>
            <person name="Nutman T.B."/>
            <person name="Parkinson J."/>
            <person name="Peregrin-Alvarez J.M."/>
            <person name="Poole C."/>
            <person name="Ren Q."/>
            <person name="Saunders L."/>
            <person name="Sluder A.E."/>
            <person name="Smith K."/>
            <person name="Stanke M."/>
            <person name="Unnasch T.R."/>
            <person name="Ware J."/>
            <person name="Wei A.D."/>
            <person name="Weil G."/>
            <person name="Williams D.J."/>
            <person name="Zhang Y."/>
            <person name="Williams S.A."/>
            <person name="Fraser-Liggett C."/>
            <person name="Slatko B."/>
            <person name="Blaxter M.L."/>
            <person name="Scott A.L."/>
        </authorList>
    </citation>
    <scope>NUCLEOTIDE SEQUENCE</scope>
    <source>
        <strain evidence="1">FR3</strain>
    </source>
</reference>